<feature type="compositionally biased region" description="Low complexity" evidence="1">
    <location>
        <begin position="54"/>
        <end position="67"/>
    </location>
</feature>
<evidence type="ECO:0000313" key="3">
    <source>
        <dbReference type="Proteomes" id="UP000015102"/>
    </source>
</evidence>
<feature type="compositionally biased region" description="Basic and acidic residues" evidence="1">
    <location>
        <begin position="140"/>
        <end position="150"/>
    </location>
</feature>
<dbReference type="EMBL" id="CAQQ02379215">
    <property type="status" value="NOT_ANNOTATED_CDS"/>
    <property type="molecule type" value="Genomic_DNA"/>
</dbReference>
<sequence length="289" mass="34745">TYWRQPRYNRDQHEEYPQRRQSGNFEDDRQSVRSEGGTLKIYNVKDKQRHNNHNRNSNNNWNNSHRYNQGRRYENDSGSRSGSNYNLDYVGNNNRSNENLNEKRSNNYRNNNTYERPPRFRQKDMSKTWRHNNSRPSSSTRDEYRDDSRDQFNNSRSSSRTRTLPRNSRRGGNMNNGRRSVSPSHSTVSERNFRPHQQRHFGSNNHQNNNNTRYSSQSSLASDYGTWDRRSNNFRRNDHGPNNKFRQHDSWNRRNDSHNNDHESISNTNDEIVKHARETTKYLETLSQQ</sequence>
<dbReference type="Proteomes" id="UP000015102">
    <property type="component" value="Unassembled WGS sequence"/>
</dbReference>
<dbReference type="EnsemblMetazoa" id="MESCA009515-RA">
    <property type="protein sequence ID" value="MESCA009515-PA"/>
    <property type="gene ID" value="MESCA009515"/>
</dbReference>
<evidence type="ECO:0000313" key="2">
    <source>
        <dbReference type="EnsemblMetazoa" id="MESCA009515-PA"/>
    </source>
</evidence>
<name>T1H047_MEGSC</name>
<dbReference type="HOGENOM" id="CLU_964963_0_0_1"/>
<reference evidence="3" key="1">
    <citation type="submission" date="2013-02" db="EMBL/GenBank/DDBJ databases">
        <authorList>
            <person name="Hughes D."/>
        </authorList>
    </citation>
    <scope>NUCLEOTIDE SEQUENCE</scope>
    <source>
        <strain>Durham</strain>
        <strain evidence="3">NC isolate 2 -- Noor lab</strain>
    </source>
</reference>
<dbReference type="OMA" id="YPRSYIN"/>
<feature type="compositionally biased region" description="Polar residues" evidence="1">
    <location>
        <begin position="212"/>
        <end position="221"/>
    </location>
</feature>
<evidence type="ECO:0000256" key="1">
    <source>
        <dbReference type="SAM" id="MobiDB-lite"/>
    </source>
</evidence>
<feature type="compositionally biased region" description="Basic and acidic residues" evidence="1">
    <location>
        <begin position="8"/>
        <end position="18"/>
    </location>
</feature>
<feature type="compositionally biased region" description="Basic and acidic residues" evidence="1">
    <location>
        <begin position="226"/>
        <end position="264"/>
    </location>
</feature>
<feature type="region of interest" description="Disordered" evidence="1">
    <location>
        <begin position="1"/>
        <end position="271"/>
    </location>
</feature>
<accession>T1H047</accession>
<dbReference type="STRING" id="36166.T1H047"/>
<proteinExistence type="predicted"/>
<dbReference type="AlphaFoldDB" id="T1H047"/>
<protein>
    <submittedName>
        <fullName evidence="2">Uncharacterized protein</fullName>
    </submittedName>
</protein>
<organism evidence="2 3">
    <name type="scientific">Megaselia scalaris</name>
    <name type="common">Humpbacked fly</name>
    <name type="synonym">Phora scalaris</name>
    <dbReference type="NCBI Taxonomy" id="36166"/>
    <lineage>
        <taxon>Eukaryota</taxon>
        <taxon>Metazoa</taxon>
        <taxon>Ecdysozoa</taxon>
        <taxon>Arthropoda</taxon>
        <taxon>Hexapoda</taxon>
        <taxon>Insecta</taxon>
        <taxon>Pterygota</taxon>
        <taxon>Neoptera</taxon>
        <taxon>Endopterygota</taxon>
        <taxon>Diptera</taxon>
        <taxon>Brachycera</taxon>
        <taxon>Muscomorpha</taxon>
        <taxon>Platypezoidea</taxon>
        <taxon>Phoridae</taxon>
        <taxon>Megaseliini</taxon>
        <taxon>Megaselia</taxon>
    </lineage>
</organism>
<feature type="compositionally biased region" description="Basic and acidic residues" evidence="1">
    <location>
        <begin position="116"/>
        <end position="127"/>
    </location>
</feature>
<keyword evidence="3" id="KW-1185">Reference proteome</keyword>
<feature type="compositionally biased region" description="Low complexity" evidence="1">
    <location>
        <begin position="153"/>
        <end position="182"/>
    </location>
</feature>
<reference evidence="2" key="2">
    <citation type="submission" date="2015-06" db="UniProtKB">
        <authorList>
            <consortium name="EnsemblMetazoa"/>
        </authorList>
    </citation>
    <scope>IDENTIFICATION</scope>
</reference>